<dbReference type="InterPro" id="IPR001680">
    <property type="entry name" value="WD40_rpt"/>
</dbReference>
<evidence type="ECO:0000313" key="9">
    <source>
        <dbReference type="EMBL" id="ORX35460.1"/>
    </source>
</evidence>
<dbReference type="Pfam" id="PF00400">
    <property type="entry name" value="WD40"/>
    <property type="match status" value="2"/>
</dbReference>
<proteinExistence type="inferred from homology"/>
<keyword evidence="3" id="KW-0806">Transcription termination</keyword>
<dbReference type="InterPro" id="IPR020472">
    <property type="entry name" value="WD40_PAC1"/>
</dbReference>
<comment type="subcellular location">
    <subcellularLocation>
        <location evidence="1">Nucleus</location>
    </subcellularLocation>
</comment>
<gene>
    <name evidence="9" type="ORF">BD324DRAFT_632933</name>
</gene>
<evidence type="ECO:0000256" key="8">
    <source>
        <dbReference type="SAM" id="MobiDB-lite"/>
    </source>
</evidence>
<dbReference type="GO" id="GO:0003682">
    <property type="term" value="F:chromatin binding"/>
    <property type="evidence" value="ECO:0007669"/>
    <property type="project" value="TreeGrafter"/>
</dbReference>
<dbReference type="AlphaFoldDB" id="A0A1Y1UBP0"/>
<keyword evidence="4 7" id="KW-0853">WD repeat</keyword>
<feature type="region of interest" description="Disordered" evidence="8">
    <location>
        <begin position="1"/>
        <end position="21"/>
    </location>
</feature>
<dbReference type="InterPro" id="IPR037867">
    <property type="entry name" value="Swd2/WDR82"/>
</dbReference>
<evidence type="ECO:0000256" key="6">
    <source>
        <dbReference type="ARBA" id="ARBA00023242"/>
    </source>
</evidence>
<name>A0A1Y1UBP0_9TREE</name>
<dbReference type="PANTHER" id="PTHR19861:SF0">
    <property type="entry name" value="WD REPEAT-CONTAINING PROTEIN 82"/>
    <property type="match status" value="1"/>
</dbReference>
<dbReference type="PROSITE" id="PS50082">
    <property type="entry name" value="WD_REPEATS_2"/>
    <property type="match status" value="3"/>
</dbReference>
<dbReference type="STRING" id="4999.A0A1Y1UBP0"/>
<dbReference type="EMBL" id="NBSH01000011">
    <property type="protein sequence ID" value="ORX35460.1"/>
    <property type="molecule type" value="Genomic_DNA"/>
</dbReference>
<dbReference type="InParanoid" id="A0A1Y1UBP0"/>
<dbReference type="InterPro" id="IPR036322">
    <property type="entry name" value="WD40_repeat_dom_sf"/>
</dbReference>
<evidence type="ECO:0000256" key="5">
    <source>
        <dbReference type="ARBA" id="ARBA00022737"/>
    </source>
</evidence>
<comment type="similarity">
    <text evidence="2">Belongs to the WD repeat SWD2 family.</text>
</comment>
<dbReference type="GO" id="GO:0006353">
    <property type="term" value="P:DNA-templated transcription termination"/>
    <property type="evidence" value="ECO:0007669"/>
    <property type="project" value="UniProtKB-KW"/>
</dbReference>
<dbReference type="InterPro" id="IPR019775">
    <property type="entry name" value="WD40_repeat_CS"/>
</dbReference>
<dbReference type="PRINTS" id="PR00320">
    <property type="entry name" value="GPROTEINBRPT"/>
</dbReference>
<keyword evidence="3" id="KW-0804">Transcription</keyword>
<accession>A0A1Y1UBP0</accession>
<evidence type="ECO:0000256" key="1">
    <source>
        <dbReference type="ARBA" id="ARBA00004123"/>
    </source>
</evidence>
<dbReference type="PANTHER" id="PTHR19861">
    <property type="entry name" value="WD40 REPEAT PROTEIN SWD2"/>
    <property type="match status" value="1"/>
</dbReference>
<dbReference type="FunFam" id="2.130.10.10:FF:001194">
    <property type="entry name" value="Unplaced genomic scaffold supercont1.1, whole genome shotgun sequence"/>
    <property type="match status" value="1"/>
</dbReference>
<dbReference type="GO" id="GO:0048188">
    <property type="term" value="C:Set1C/COMPASS complex"/>
    <property type="evidence" value="ECO:0007669"/>
    <property type="project" value="TreeGrafter"/>
</dbReference>
<keyword evidence="10" id="KW-1185">Reference proteome</keyword>
<dbReference type="GeneID" id="33558384"/>
<evidence type="ECO:0000256" key="3">
    <source>
        <dbReference type="ARBA" id="ARBA00022472"/>
    </source>
</evidence>
<evidence type="ECO:0000313" key="10">
    <source>
        <dbReference type="Proteomes" id="UP000193218"/>
    </source>
</evidence>
<dbReference type="SUPFAM" id="SSF50978">
    <property type="entry name" value="WD40 repeat-like"/>
    <property type="match status" value="1"/>
</dbReference>
<dbReference type="OrthoDB" id="27537at2759"/>
<reference evidence="9 10" key="1">
    <citation type="submission" date="2017-03" db="EMBL/GenBank/DDBJ databases">
        <title>Widespread Adenine N6-methylation of Active Genes in Fungi.</title>
        <authorList>
            <consortium name="DOE Joint Genome Institute"/>
            <person name="Mondo S.J."/>
            <person name="Dannebaum R.O."/>
            <person name="Kuo R.C."/>
            <person name="Louie K.B."/>
            <person name="Bewick A.J."/>
            <person name="Labutti K."/>
            <person name="Haridas S."/>
            <person name="Kuo A."/>
            <person name="Salamov A."/>
            <person name="Ahrendt S.R."/>
            <person name="Lau R."/>
            <person name="Bowen B.P."/>
            <person name="Lipzen A."/>
            <person name="Sullivan W."/>
            <person name="Andreopoulos W.B."/>
            <person name="Clum A."/>
            <person name="Lindquist E."/>
            <person name="Daum C."/>
            <person name="Northen T.R."/>
            <person name="Ramamoorthy G."/>
            <person name="Schmitz R.J."/>
            <person name="Gryganskyi A."/>
            <person name="Culley D."/>
            <person name="Magnuson J."/>
            <person name="James T.Y."/>
            <person name="O'Malley M.A."/>
            <person name="Stajich J.E."/>
            <person name="Spatafora J.W."/>
            <person name="Visel A."/>
            <person name="Grigoriev I.V."/>
        </authorList>
    </citation>
    <scope>NUCLEOTIDE SEQUENCE [LARGE SCALE GENOMIC DNA]</scope>
    <source>
        <strain evidence="9 10">NRRL Y-17943</strain>
    </source>
</reference>
<feature type="compositionally biased region" description="Polar residues" evidence="8">
    <location>
        <begin position="1"/>
        <end position="14"/>
    </location>
</feature>
<dbReference type="Gene3D" id="2.130.10.10">
    <property type="entry name" value="YVTN repeat-like/Quinoprotein amine dehydrogenase"/>
    <property type="match status" value="1"/>
</dbReference>
<keyword evidence="3" id="KW-0805">Transcription regulation</keyword>
<dbReference type="SMART" id="SM00320">
    <property type="entry name" value="WD40"/>
    <property type="match status" value="3"/>
</dbReference>
<feature type="repeat" description="WD" evidence="7">
    <location>
        <begin position="297"/>
        <end position="320"/>
    </location>
</feature>
<dbReference type="PROSITE" id="PS00678">
    <property type="entry name" value="WD_REPEATS_1"/>
    <property type="match status" value="1"/>
</dbReference>
<dbReference type="RefSeq" id="XP_021869650.1">
    <property type="nucleotide sequence ID" value="XM_022016575.1"/>
</dbReference>
<evidence type="ECO:0000256" key="7">
    <source>
        <dbReference type="PROSITE-ProRule" id="PRU00221"/>
    </source>
</evidence>
<keyword evidence="5" id="KW-0677">Repeat</keyword>
<dbReference type="Proteomes" id="UP000193218">
    <property type="component" value="Unassembled WGS sequence"/>
</dbReference>
<dbReference type="FunCoup" id="A0A1Y1UBP0">
    <property type="interactions" value="564"/>
</dbReference>
<feature type="repeat" description="WD" evidence="7">
    <location>
        <begin position="140"/>
        <end position="174"/>
    </location>
</feature>
<organism evidence="9 10">
    <name type="scientific">Kockovaella imperatae</name>
    <dbReference type="NCBI Taxonomy" id="4999"/>
    <lineage>
        <taxon>Eukaryota</taxon>
        <taxon>Fungi</taxon>
        <taxon>Dikarya</taxon>
        <taxon>Basidiomycota</taxon>
        <taxon>Agaricomycotina</taxon>
        <taxon>Tremellomycetes</taxon>
        <taxon>Tremellales</taxon>
        <taxon>Cuniculitremaceae</taxon>
        <taxon>Kockovaella</taxon>
    </lineage>
</organism>
<sequence length="402" mass="43486">MTTTPQPIASSSKQAAPPGKIPLTIDLLGRLKPAKVFPEALDRSSSNAGSSSPSSSSTVPQIISIAFDDTGEKALTSGEDEGFVIWDMKKGRKLKNFYSKKYGVALARFTHKGNILHASTKLDHTIRYQSPHDNKYLTYFRGHTGKVRSLHLNPHNDEFISAGDDGTVRVWDLRLTSGEAVGVLNDMGGSVIAAFDNTGLVFGVACTDLQSVALYDKSTMDSKPFATASIIDVALNHISSPPPRPTFTSIAFSNNGDYILLGTSDEAHYILDAFEVVILRRLTGHKPLGKFASGEEVCFSSDSRYVMSGSADGSVCIWDLGTEKIKDGGAHNDPVDSRKNRPAQTLLPSRVVRPGGTGDEETRAASRCVRFNSRFAVMIVGGEELSFWLPAPDEDAKIDEGW</sequence>
<evidence type="ECO:0000256" key="2">
    <source>
        <dbReference type="ARBA" id="ARBA00005616"/>
    </source>
</evidence>
<dbReference type="InterPro" id="IPR015943">
    <property type="entry name" value="WD40/YVTN_repeat-like_dom_sf"/>
</dbReference>
<protein>
    <submittedName>
        <fullName evidence="9">WD40-repeat-containing domain protein</fullName>
    </submittedName>
</protein>
<keyword evidence="6" id="KW-0539">Nucleus</keyword>
<feature type="compositionally biased region" description="Low complexity" evidence="8">
    <location>
        <begin position="44"/>
        <end position="57"/>
    </location>
</feature>
<feature type="repeat" description="WD" evidence="7">
    <location>
        <begin position="62"/>
        <end position="96"/>
    </location>
</feature>
<comment type="caution">
    <text evidence="9">The sequence shown here is derived from an EMBL/GenBank/DDBJ whole genome shotgun (WGS) entry which is preliminary data.</text>
</comment>
<evidence type="ECO:0000256" key="4">
    <source>
        <dbReference type="ARBA" id="ARBA00022574"/>
    </source>
</evidence>
<dbReference type="PROSITE" id="PS50294">
    <property type="entry name" value="WD_REPEATS_REGION"/>
    <property type="match status" value="1"/>
</dbReference>
<feature type="region of interest" description="Disordered" evidence="8">
    <location>
        <begin position="39"/>
        <end position="58"/>
    </location>
</feature>